<evidence type="ECO:0000313" key="1">
    <source>
        <dbReference type="EMBL" id="SLM10955.1"/>
    </source>
</evidence>
<name>A0A3P3XGN9_9SPIR</name>
<protein>
    <recommendedName>
        <fullName evidence="2">Transposase</fullName>
    </recommendedName>
</protein>
<accession>A0A3P3XGN9</accession>
<dbReference type="AlphaFoldDB" id="A0A3P3XGN9"/>
<organism evidence="1">
    <name type="scientific">uncultured spirochete</name>
    <dbReference type="NCBI Taxonomy" id="156406"/>
    <lineage>
        <taxon>Bacteria</taxon>
        <taxon>Pseudomonadati</taxon>
        <taxon>Spirochaetota</taxon>
        <taxon>Spirochaetia</taxon>
        <taxon>Spirochaetales</taxon>
        <taxon>environmental samples</taxon>
    </lineage>
</organism>
<evidence type="ECO:0008006" key="2">
    <source>
        <dbReference type="Google" id="ProtNLM"/>
    </source>
</evidence>
<reference evidence="1" key="1">
    <citation type="submission" date="2017-02" db="EMBL/GenBank/DDBJ databases">
        <authorList>
            <person name="Regsiter A."/>
            <person name="William W."/>
        </authorList>
    </citation>
    <scope>NUCLEOTIDE SEQUENCE</scope>
    <source>
        <strain evidence="1">Bib</strain>
    </source>
</reference>
<dbReference type="EMBL" id="FWDM01000007">
    <property type="protein sequence ID" value="SLM10955.1"/>
    <property type="molecule type" value="Genomic_DNA"/>
</dbReference>
<sequence length="377" mass="43360">MQQFPFCPNPRCRWHKEAPKGKWAKAKGFYTTKAFGRIQRFQCRACHTTFSSQTFSLSYYVKRPIPLPDVLGRITSGESLRAISRNLSVSLRLVTNRIDRLARQAIGLHAQALSARVSTDDICIDGFVSFDGSQYFPSEIPIAITAHSQFVLDFSHASRRRSGSMTPAQKEKASLLYARCPLERGAIAQSFRETLESALALQPPSPHRPFVLITDEKPDYRRVLHRLEAFRNQTEERRLVHWTIWSKLPRTIHNPLFSSNYIDRELRKDLAHHHRETVCFNRNVANGMMHLALYLLAHNYLKPFRIRAPRGSRPGSHAEAAGIPASWVRQFAHSLTGGMRMFLSRLRLSATLKRTWEKGWKTPGKEKTEYLPKYAFM</sequence>
<gene>
    <name evidence="1" type="ORF">SPIROBIBN47_150181</name>
</gene>
<proteinExistence type="predicted"/>